<evidence type="ECO:0000256" key="2">
    <source>
        <dbReference type="ARBA" id="ARBA00022448"/>
    </source>
</evidence>
<sequence>MHRADVIEILDGTHPRVGRGVALAIYGLIVASAVVIAVETLPDLSERARGVLQGLELVILAAFCVEYVLRLTCSAHPLRYALSFWGIVDFVAVVPAVLFLFPDLTTVRSLRLLRLLRILKLFKANRALDRIAMAINRVKAEFLIFLFIACVALYLAAVGIYHFEHLAQPEAFGSIPESLWWAVATLTTVGYGDVYPITVGGRVFTGVILLIGIGVIAVPAGLITAALAEAGHDRPEATPLDPDPDKRAGGPGAQTAPNPSNTEDT</sequence>
<keyword evidence="10 13" id="KW-0472">Membrane</keyword>
<keyword evidence="11" id="KW-0407">Ion channel</keyword>
<evidence type="ECO:0000256" key="10">
    <source>
        <dbReference type="ARBA" id="ARBA00023136"/>
    </source>
</evidence>
<protein>
    <submittedName>
        <fullName evidence="15">Ion transporter</fullName>
    </submittedName>
</protein>
<dbReference type="PANTHER" id="PTHR11537">
    <property type="entry name" value="VOLTAGE-GATED POTASSIUM CHANNEL"/>
    <property type="match status" value="1"/>
</dbReference>
<evidence type="ECO:0000256" key="9">
    <source>
        <dbReference type="ARBA" id="ARBA00023065"/>
    </source>
</evidence>
<evidence type="ECO:0000256" key="8">
    <source>
        <dbReference type="ARBA" id="ARBA00022989"/>
    </source>
</evidence>
<dbReference type="GO" id="GO:0005249">
    <property type="term" value="F:voltage-gated potassium channel activity"/>
    <property type="evidence" value="ECO:0007669"/>
    <property type="project" value="InterPro"/>
</dbReference>
<dbReference type="GO" id="GO:0001508">
    <property type="term" value="P:action potential"/>
    <property type="evidence" value="ECO:0007669"/>
    <property type="project" value="TreeGrafter"/>
</dbReference>
<feature type="region of interest" description="Disordered" evidence="12">
    <location>
        <begin position="233"/>
        <end position="265"/>
    </location>
</feature>
<reference evidence="15 16" key="1">
    <citation type="submission" date="2020-04" db="EMBL/GenBank/DDBJ databases">
        <authorList>
            <person name="Yoon J."/>
        </authorList>
    </citation>
    <scope>NUCLEOTIDE SEQUENCE [LARGE SCALE GENOMIC DNA]</scope>
    <source>
        <strain evidence="15 16">KMU-115</strain>
    </source>
</reference>
<proteinExistence type="predicted"/>
<gene>
    <name evidence="15" type="ORF">HCU73_05960</name>
</gene>
<feature type="transmembrane region" description="Helical" evidence="13">
    <location>
        <begin position="207"/>
        <end position="228"/>
    </location>
</feature>
<evidence type="ECO:0000256" key="12">
    <source>
        <dbReference type="SAM" id="MobiDB-lite"/>
    </source>
</evidence>
<evidence type="ECO:0000259" key="14">
    <source>
        <dbReference type="Pfam" id="PF00520"/>
    </source>
</evidence>
<feature type="transmembrane region" description="Helical" evidence="13">
    <location>
        <begin position="142"/>
        <end position="163"/>
    </location>
</feature>
<feature type="transmembrane region" description="Helical" evidence="13">
    <location>
        <begin position="20"/>
        <end position="38"/>
    </location>
</feature>
<dbReference type="InterPro" id="IPR027359">
    <property type="entry name" value="Volt_channel_dom_sf"/>
</dbReference>
<evidence type="ECO:0000313" key="16">
    <source>
        <dbReference type="Proteomes" id="UP000526408"/>
    </source>
</evidence>
<dbReference type="GO" id="GO:0008076">
    <property type="term" value="C:voltage-gated potassium channel complex"/>
    <property type="evidence" value="ECO:0007669"/>
    <property type="project" value="InterPro"/>
</dbReference>
<comment type="caution">
    <text evidence="15">The sequence shown here is derived from an EMBL/GenBank/DDBJ whole genome shotgun (WGS) entry which is preliminary data.</text>
</comment>
<dbReference type="AlphaFoldDB" id="A0A7X6JYU7"/>
<dbReference type="PANTHER" id="PTHR11537:SF254">
    <property type="entry name" value="POTASSIUM VOLTAGE-GATED CHANNEL PROTEIN SHAB"/>
    <property type="match status" value="1"/>
</dbReference>
<keyword evidence="4 13" id="KW-0812">Transmembrane</keyword>
<dbReference type="Pfam" id="PF00520">
    <property type="entry name" value="Ion_trans"/>
    <property type="match status" value="1"/>
</dbReference>
<comment type="subcellular location">
    <subcellularLocation>
        <location evidence="1">Membrane</location>
        <topology evidence="1">Multi-pass membrane protein</topology>
    </subcellularLocation>
</comment>
<dbReference type="InterPro" id="IPR005821">
    <property type="entry name" value="Ion_trans_dom"/>
</dbReference>
<dbReference type="Gene3D" id="1.20.120.350">
    <property type="entry name" value="Voltage-gated potassium channels. Chain C"/>
    <property type="match status" value="1"/>
</dbReference>
<keyword evidence="8 13" id="KW-1133">Transmembrane helix</keyword>
<accession>A0A7X6JYU7</accession>
<dbReference type="EMBL" id="JAAZQQ010000002">
    <property type="protein sequence ID" value="NKX44128.1"/>
    <property type="molecule type" value="Genomic_DNA"/>
</dbReference>
<evidence type="ECO:0000256" key="11">
    <source>
        <dbReference type="ARBA" id="ARBA00023303"/>
    </source>
</evidence>
<keyword evidence="2" id="KW-0813">Transport</keyword>
<evidence type="ECO:0000256" key="13">
    <source>
        <dbReference type="SAM" id="Phobius"/>
    </source>
</evidence>
<keyword evidence="6" id="KW-0851">Voltage-gated channel</keyword>
<dbReference type="Gene3D" id="1.10.287.70">
    <property type="match status" value="1"/>
</dbReference>
<evidence type="ECO:0000256" key="3">
    <source>
        <dbReference type="ARBA" id="ARBA00022538"/>
    </source>
</evidence>
<feature type="domain" description="Ion transport" evidence="14">
    <location>
        <begin position="22"/>
        <end position="231"/>
    </location>
</feature>
<feature type="transmembrane region" description="Helical" evidence="13">
    <location>
        <begin position="178"/>
        <end position="195"/>
    </location>
</feature>
<evidence type="ECO:0000313" key="15">
    <source>
        <dbReference type="EMBL" id="NKX44128.1"/>
    </source>
</evidence>
<feature type="transmembrane region" description="Helical" evidence="13">
    <location>
        <begin position="81"/>
        <end position="101"/>
    </location>
</feature>
<feature type="compositionally biased region" description="Polar residues" evidence="12">
    <location>
        <begin position="255"/>
        <end position="265"/>
    </location>
</feature>
<evidence type="ECO:0000256" key="1">
    <source>
        <dbReference type="ARBA" id="ARBA00004141"/>
    </source>
</evidence>
<dbReference type="SUPFAM" id="SSF81324">
    <property type="entry name" value="Voltage-gated potassium channels"/>
    <property type="match status" value="1"/>
</dbReference>
<dbReference type="PRINTS" id="PR00169">
    <property type="entry name" value="KCHANNEL"/>
</dbReference>
<evidence type="ECO:0000256" key="6">
    <source>
        <dbReference type="ARBA" id="ARBA00022882"/>
    </source>
</evidence>
<keyword evidence="3" id="KW-0633">Potassium transport</keyword>
<evidence type="ECO:0000256" key="5">
    <source>
        <dbReference type="ARBA" id="ARBA00022826"/>
    </source>
</evidence>
<dbReference type="InterPro" id="IPR028325">
    <property type="entry name" value="VG_K_chnl"/>
</dbReference>
<keyword evidence="16" id="KW-1185">Reference proteome</keyword>
<evidence type="ECO:0000256" key="4">
    <source>
        <dbReference type="ARBA" id="ARBA00022692"/>
    </source>
</evidence>
<dbReference type="Proteomes" id="UP000526408">
    <property type="component" value="Unassembled WGS sequence"/>
</dbReference>
<name>A0A7X6JYU7_9RHOB</name>
<evidence type="ECO:0000256" key="7">
    <source>
        <dbReference type="ARBA" id="ARBA00022958"/>
    </source>
</evidence>
<keyword evidence="7" id="KW-0630">Potassium</keyword>
<dbReference type="RefSeq" id="WP_168622521.1">
    <property type="nucleotide sequence ID" value="NZ_JAAZQQ010000002.1"/>
</dbReference>
<keyword evidence="9" id="KW-0406">Ion transport</keyword>
<organism evidence="15 16">
    <name type="scientific">Roseicyclus persicicus</name>
    <dbReference type="NCBI Taxonomy" id="2650661"/>
    <lineage>
        <taxon>Bacteria</taxon>
        <taxon>Pseudomonadati</taxon>
        <taxon>Pseudomonadota</taxon>
        <taxon>Alphaproteobacteria</taxon>
        <taxon>Rhodobacterales</taxon>
        <taxon>Roseobacteraceae</taxon>
        <taxon>Roseicyclus</taxon>
    </lineage>
</organism>
<keyword evidence="5" id="KW-0631">Potassium channel</keyword>